<organism evidence="2 3">
    <name type="scientific">Kwoniella mangroviensis CBS 10435</name>
    <dbReference type="NCBI Taxonomy" id="1331196"/>
    <lineage>
        <taxon>Eukaryota</taxon>
        <taxon>Fungi</taxon>
        <taxon>Dikarya</taxon>
        <taxon>Basidiomycota</taxon>
        <taxon>Agaricomycotina</taxon>
        <taxon>Tremellomycetes</taxon>
        <taxon>Tremellales</taxon>
        <taxon>Cryptococcaceae</taxon>
        <taxon>Kwoniella</taxon>
    </lineage>
</organism>
<proteinExistence type="predicted"/>
<feature type="compositionally biased region" description="Low complexity" evidence="1">
    <location>
        <begin position="63"/>
        <end position="74"/>
    </location>
</feature>
<accession>A0A1B9IUG8</accession>
<dbReference type="EMBL" id="KI669461">
    <property type="protein sequence ID" value="OCF59150.1"/>
    <property type="molecule type" value="Genomic_DNA"/>
</dbReference>
<feature type="compositionally biased region" description="Basic and acidic residues" evidence="1">
    <location>
        <begin position="38"/>
        <end position="59"/>
    </location>
</feature>
<keyword evidence="3" id="KW-1185">Reference proteome</keyword>
<evidence type="ECO:0000256" key="1">
    <source>
        <dbReference type="SAM" id="MobiDB-lite"/>
    </source>
</evidence>
<protein>
    <recommendedName>
        <fullName evidence="4">Myb-like domain-containing protein</fullName>
    </recommendedName>
</protein>
<reference evidence="3" key="2">
    <citation type="submission" date="2013-12" db="EMBL/GenBank/DDBJ databases">
        <title>Evolution of pathogenesis and genome organization in the Tremellales.</title>
        <authorList>
            <person name="Cuomo C."/>
            <person name="Litvintseva A."/>
            <person name="Heitman J."/>
            <person name="Chen Y."/>
            <person name="Sun S."/>
            <person name="Springer D."/>
            <person name="Dromer F."/>
            <person name="Young S."/>
            <person name="Zeng Q."/>
            <person name="Chapman S."/>
            <person name="Gujja S."/>
            <person name="Saif S."/>
            <person name="Birren B."/>
        </authorList>
    </citation>
    <scope>NUCLEOTIDE SEQUENCE [LARGE SCALE GENOMIC DNA]</scope>
    <source>
        <strain evidence="3">CBS 10435</strain>
    </source>
</reference>
<dbReference type="OrthoDB" id="10578419at2759"/>
<reference evidence="2 3" key="1">
    <citation type="submission" date="2013-07" db="EMBL/GenBank/DDBJ databases">
        <title>The Genome Sequence of Kwoniella mangroviensis CBS10435.</title>
        <authorList>
            <consortium name="The Broad Institute Genome Sequencing Platform"/>
            <person name="Cuomo C."/>
            <person name="Litvintseva A."/>
            <person name="Chen Y."/>
            <person name="Heitman J."/>
            <person name="Sun S."/>
            <person name="Springer D."/>
            <person name="Dromer F."/>
            <person name="Young S.K."/>
            <person name="Zeng Q."/>
            <person name="Gargeya S."/>
            <person name="Fitzgerald M."/>
            <person name="Abouelleil A."/>
            <person name="Alvarado L."/>
            <person name="Berlin A.M."/>
            <person name="Chapman S.B."/>
            <person name="Dewar J."/>
            <person name="Goldberg J."/>
            <person name="Griggs A."/>
            <person name="Gujja S."/>
            <person name="Hansen M."/>
            <person name="Howarth C."/>
            <person name="Imamovic A."/>
            <person name="Larimer J."/>
            <person name="McCowan C."/>
            <person name="Murphy C."/>
            <person name="Pearson M."/>
            <person name="Priest M."/>
            <person name="Roberts A."/>
            <person name="Saif S."/>
            <person name="Shea T."/>
            <person name="Sykes S."/>
            <person name="Wortman J."/>
            <person name="Nusbaum C."/>
            <person name="Birren B."/>
        </authorList>
    </citation>
    <scope>NUCLEOTIDE SEQUENCE [LARGE SCALE GENOMIC DNA]</scope>
    <source>
        <strain evidence="2 3">CBS 10435</strain>
    </source>
</reference>
<evidence type="ECO:0000313" key="2">
    <source>
        <dbReference type="EMBL" id="OCF59150.1"/>
    </source>
</evidence>
<sequence>MPRSESSTPSSLSLIRSSRARSNPYPKIQPKTKPSPKKQGDTNQKVKQEYFDDKEDRTSDLVPSSSPFPSPISSTQEGDDELVSEFGLGMDEEKPTFSDSDFESTRPKKKFKTKPKSGSPKRSSNGGTPRKNGGVGRAWTGEEDWRLFRELHPKVGKPDWMGVANKVGNGRDSKVSLCLHLQQFNPYYLFSTLSTSWSEMGLKLFEKCA</sequence>
<evidence type="ECO:0000313" key="3">
    <source>
        <dbReference type="Proteomes" id="UP000092583"/>
    </source>
</evidence>
<dbReference type="Proteomes" id="UP000092583">
    <property type="component" value="Unassembled WGS sequence"/>
</dbReference>
<gene>
    <name evidence="2" type="ORF">L486_03651</name>
</gene>
<evidence type="ECO:0008006" key="4">
    <source>
        <dbReference type="Google" id="ProtNLM"/>
    </source>
</evidence>
<name>A0A1B9IUG8_9TREE</name>
<dbReference type="AlphaFoldDB" id="A0A1B9IUG8"/>
<feature type="compositionally biased region" description="Low complexity" evidence="1">
    <location>
        <begin position="1"/>
        <end position="22"/>
    </location>
</feature>
<feature type="region of interest" description="Disordered" evidence="1">
    <location>
        <begin position="1"/>
        <end position="139"/>
    </location>
</feature>